<reference evidence="1 2" key="1">
    <citation type="journal article" date="2020" name="ISME J.">
        <title>Uncovering the hidden diversity of litter-decomposition mechanisms in mushroom-forming fungi.</title>
        <authorList>
            <person name="Floudas D."/>
            <person name="Bentzer J."/>
            <person name="Ahren D."/>
            <person name="Johansson T."/>
            <person name="Persson P."/>
            <person name="Tunlid A."/>
        </authorList>
    </citation>
    <scope>NUCLEOTIDE SEQUENCE [LARGE SCALE GENOMIC DNA]</scope>
    <source>
        <strain evidence="1 2">CBS 406.79</strain>
    </source>
</reference>
<protein>
    <submittedName>
        <fullName evidence="1">Uncharacterized protein</fullName>
    </submittedName>
</protein>
<evidence type="ECO:0000313" key="2">
    <source>
        <dbReference type="Proteomes" id="UP000518752"/>
    </source>
</evidence>
<name>A0A8H5H6R5_9AGAR</name>
<dbReference type="Proteomes" id="UP000518752">
    <property type="component" value="Unassembled WGS sequence"/>
</dbReference>
<sequence>MSFEKALVSAKEHHHTPEGMPFSAHFEDRFTDSLPDLPTTKQLSNAFTLSKGPQLSSQRPLRIFYGFGLSYQDLTNYLTRHHLPLPPKTLNRALHQAHLRYRVLDHLCCLCDFYSLQLSPVSDVHANCELVLSLYDSYTITFGELVPEDEEEVLEIIRSALAMTGNVPPQWFYPMAQW</sequence>
<proteinExistence type="predicted"/>
<accession>A0A8H5H6R5</accession>
<evidence type="ECO:0000313" key="1">
    <source>
        <dbReference type="EMBL" id="KAF5377732.1"/>
    </source>
</evidence>
<organism evidence="1 2">
    <name type="scientific">Collybiopsis confluens</name>
    <dbReference type="NCBI Taxonomy" id="2823264"/>
    <lineage>
        <taxon>Eukaryota</taxon>
        <taxon>Fungi</taxon>
        <taxon>Dikarya</taxon>
        <taxon>Basidiomycota</taxon>
        <taxon>Agaricomycotina</taxon>
        <taxon>Agaricomycetes</taxon>
        <taxon>Agaricomycetidae</taxon>
        <taxon>Agaricales</taxon>
        <taxon>Marasmiineae</taxon>
        <taxon>Omphalotaceae</taxon>
        <taxon>Collybiopsis</taxon>
    </lineage>
</organism>
<dbReference type="EMBL" id="JAACJN010000082">
    <property type="protein sequence ID" value="KAF5377732.1"/>
    <property type="molecule type" value="Genomic_DNA"/>
</dbReference>
<keyword evidence="2" id="KW-1185">Reference proteome</keyword>
<gene>
    <name evidence="1" type="ORF">D9757_009362</name>
</gene>
<comment type="caution">
    <text evidence="1">The sequence shown here is derived from an EMBL/GenBank/DDBJ whole genome shotgun (WGS) entry which is preliminary data.</text>
</comment>
<dbReference type="AlphaFoldDB" id="A0A8H5H6R5"/>